<dbReference type="PROSITE" id="PS00107">
    <property type="entry name" value="PROTEIN_KINASE_ATP"/>
    <property type="match status" value="1"/>
</dbReference>
<gene>
    <name evidence="4" type="ORF">Vbra_14005</name>
</gene>
<feature type="region of interest" description="Disordered" evidence="3">
    <location>
        <begin position="766"/>
        <end position="791"/>
    </location>
</feature>
<keyword evidence="1" id="KW-0547">Nucleotide-binding</keyword>
<name>A0A0G4EZM8_VITBC</name>
<evidence type="ECO:0000256" key="1">
    <source>
        <dbReference type="PROSITE-ProRule" id="PRU10141"/>
    </source>
</evidence>
<sequence>MTPPTSTDHVNGKITFHTRGTPPWSTQKLPDMPAELVLGGLLGTGAHGRTFEALLPTICAKKAKEKPGAVPQAQLHMKEGAAVPGLPPPWVYRLIAVKVVAMHESAMKLQMSKVEAKRLCDVVLRWRHAYPNEPCPAPEVLFFGEGRWERPNENDQLVYCIAMEYIEGEKLQSYLRMASTMLHTLPPLSLLSTLKQMLHVTHTTLYLHRKLAAIGLLCIDSTFADVICVFEHDSSTDGNAADTKRERDGLVPVRKCRIRILDWGNSMDMWNDVHGVAGVPQVHIYVSPYLAQQSAVGQFPAMTPYKTAPEKALATLENMRRSPSILKQHYGYDLTSDEQKAIERQTNELRKRLESLKETKEQMKTDVRGEQDREVLGNVSREIRELKREISRIEQEPLVERLQSIEKRHGGYLQALRREAVHKDSNQQVSILYSEKTLVWVESVKLSLILTGGKGFDGVLKDEPEWRERYEEVDAMSEGPQKEALSSKHRLLRAQDEFNRLLSWGNPEYKDKRTALAVLLDLSLPPTDPHHTGAYHPSLSQMETREEFTPEVLEGDEKKAKKGGKGKGWSIMPLMQRADVRGLDAVLCHFVRLMHDTTQHLPSKRPSMTQVEAAYQEGYRLVDQAIMLNETSSGSSVPEPPFPASPVTRLSFYFPMTCSVLRSLLPRHINPFPVQIPLPCAPLPPFMQKAHSQANLLPVAAAVRPPAAQPAAAMYPFPPPPPPGAGAVGVNIFGGMVPIRPHVGGPAPVYLPAAFPGYPACHPPPRTPGRPPMYMWQPKQPREPTPQPAMG</sequence>
<evidence type="ECO:0008006" key="6">
    <source>
        <dbReference type="Google" id="ProtNLM"/>
    </source>
</evidence>
<dbReference type="AlphaFoldDB" id="A0A0G4EZM8"/>
<evidence type="ECO:0000313" key="5">
    <source>
        <dbReference type="Proteomes" id="UP000041254"/>
    </source>
</evidence>
<feature type="coiled-coil region" evidence="2">
    <location>
        <begin position="339"/>
        <end position="396"/>
    </location>
</feature>
<keyword evidence="1" id="KW-0067">ATP-binding</keyword>
<dbReference type="InterPro" id="IPR017441">
    <property type="entry name" value="Protein_kinase_ATP_BS"/>
</dbReference>
<keyword evidence="5" id="KW-1185">Reference proteome</keyword>
<evidence type="ECO:0000256" key="2">
    <source>
        <dbReference type="SAM" id="Coils"/>
    </source>
</evidence>
<dbReference type="EMBL" id="CDMY01000349">
    <property type="protein sequence ID" value="CEM04273.1"/>
    <property type="molecule type" value="Genomic_DNA"/>
</dbReference>
<evidence type="ECO:0000256" key="3">
    <source>
        <dbReference type="SAM" id="MobiDB-lite"/>
    </source>
</evidence>
<feature type="binding site" evidence="1">
    <location>
        <position position="62"/>
    </location>
    <ligand>
        <name>ATP</name>
        <dbReference type="ChEBI" id="CHEBI:30616"/>
    </ligand>
</feature>
<dbReference type="Proteomes" id="UP000041254">
    <property type="component" value="Unassembled WGS sequence"/>
</dbReference>
<dbReference type="InParanoid" id="A0A0G4EZM8"/>
<feature type="region of interest" description="Disordered" evidence="3">
    <location>
        <begin position="1"/>
        <end position="23"/>
    </location>
</feature>
<dbReference type="GO" id="GO:0005524">
    <property type="term" value="F:ATP binding"/>
    <property type="evidence" value="ECO:0007669"/>
    <property type="project" value="UniProtKB-UniRule"/>
</dbReference>
<accession>A0A0G4EZM8</accession>
<dbReference type="VEuPathDB" id="CryptoDB:Vbra_14005"/>
<organism evidence="4 5">
    <name type="scientific">Vitrella brassicaformis (strain CCMP3155)</name>
    <dbReference type="NCBI Taxonomy" id="1169540"/>
    <lineage>
        <taxon>Eukaryota</taxon>
        <taxon>Sar</taxon>
        <taxon>Alveolata</taxon>
        <taxon>Colpodellida</taxon>
        <taxon>Vitrellaceae</taxon>
        <taxon>Vitrella</taxon>
    </lineage>
</organism>
<protein>
    <recommendedName>
        <fullName evidence="6">Protein kinase domain-containing protein</fullName>
    </recommendedName>
</protein>
<evidence type="ECO:0000313" key="4">
    <source>
        <dbReference type="EMBL" id="CEM04273.1"/>
    </source>
</evidence>
<reference evidence="4 5" key="1">
    <citation type="submission" date="2014-11" db="EMBL/GenBank/DDBJ databases">
        <authorList>
            <person name="Zhu J."/>
            <person name="Qi W."/>
            <person name="Song R."/>
        </authorList>
    </citation>
    <scope>NUCLEOTIDE SEQUENCE [LARGE SCALE GENOMIC DNA]</scope>
</reference>
<proteinExistence type="predicted"/>
<keyword evidence="2" id="KW-0175">Coiled coil</keyword>